<dbReference type="InterPro" id="IPR001757">
    <property type="entry name" value="P_typ_ATPase"/>
</dbReference>
<feature type="binding site" evidence="12">
    <location>
        <position position="200"/>
    </location>
    <ligand>
        <name>ATP</name>
        <dbReference type="ChEBI" id="CHEBI:30616"/>
    </ligand>
</feature>
<feature type="transmembrane region" description="Helical" evidence="14">
    <location>
        <begin position="466"/>
        <end position="487"/>
    </location>
</feature>
<evidence type="ECO:0000256" key="6">
    <source>
        <dbReference type="ARBA" id="ARBA00022840"/>
    </source>
</evidence>
<sequence length="564" mass="64807">MILFFFFFVDNADAMNIKQKTIHHINKYAIQGLRTLCMAKRVISPEEYENWVRKHTFAESALEDRDQLLLESANRIEKDFELLGATGIEDTLQDGVPETIDSLRKAGIKVWVLTGDKEETAVQVAYSTKLFSSNQVVITITGEDQNTIIDRLKSDLQQIRNDNDIGLVIDGCTLAHALQKECRKYFLELAVKCNSVVCCRATPLQKGDVVRVIRDDLKKLTLAVGDGANDVNMIQTADIGIGISGQEGMQAVMASDFAMARFRFLARLLLVHGHWCYHRFTHFIIFMFYKNLVSTFVLFWYQLFSGFSGSLQMGSIFLVLEHVLFTSLPPILNGILDKDLTSNILLSYPHLYKQGPKGQLYTKWTFLGTILDSLYQSVAMYFIAHLAYMNSSTGIWEFGTTIMVSLIFIIYLHLGIETYSWTWIQWFLMILNFLFFWCCMIVIHAFCMNCEQLSNPYWVMENTLATPTHVLTVVITAAFALLPRFLYRVLQWTFWPTDVINAKIQTKFQNRELPLEEEIDLPENPKPFLRGTQTWSPNSARSHYLYQESKPISKVKITSISHRI</sequence>
<dbReference type="SUPFAM" id="SSF56784">
    <property type="entry name" value="HAD-like"/>
    <property type="match status" value="1"/>
</dbReference>
<feature type="binding site" evidence="12">
    <location>
        <position position="115"/>
    </location>
    <ligand>
        <name>ATP</name>
        <dbReference type="ChEBI" id="CHEBI:30616"/>
    </ligand>
</feature>
<dbReference type="EMBL" id="CAHIKZ030001252">
    <property type="protein sequence ID" value="CAE1257835.1"/>
    <property type="molecule type" value="Genomic_DNA"/>
</dbReference>
<name>A0A812C1X8_ACAPH</name>
<keyword evidence="5 12" id="KW-0547">Nucleotide-binding</keyword>
<dbReference type="PANTHER" id="PTHR24092:SF218">
    <property type="entry name" value="PHOSPHOLIPID-TRANSPORTING ATPASE"/>
    <property type="match status" value="1"/>
</dbReference>
<feature type="binding site" evidence="12">
    <location>
        <position position="114"/>
    </location>
    <ligand>
        <name>ATP</name>
        <dbReference type="ChEBI" id="CHEBI:30616"/>
    </ligand>
</feature>
<feature type="binding site" evidence="13">
    <location>
        <position position="230"/>
    </location>
    <ligand>
        <name>Mg(2+)</name>
        <dbReference type="ChEBI" id="CHEBI:18420"/>
    </ligand>
</feature>
<dbReference type="OrthoDB" id="377733at2759"/>
<evidence type="ECO:0000256" key="9">
    <source>
        <dbReference type="ARBA" id="ARBA00022989"/>
    </source>
</evidence>
<keyword evidence="7 13" id="KW-0460">Magnesium</keyword>
<evidence type="ECO:0000256" key="1">
    <source>
        <dbReference type="ARBA" id="ARBA00004141"/>
    </source>
</evidence>
<evidence type="ECO:0000256" key="10">
    <source>
        <dbReference type="ARBA" id="ARBA00023136"/>
    </source>
</evidence>
<dbReference type="Gene3D" id="3.40.50.1000">
    <property type="entry name" value="HAD superfamily/HAD-like"/>
    <property type="match status" value="1"/>
</dbReference>
<evidence type="ECO:0000256" key="2">
    <source>
        <dbReference type="ARBA" id="ARBA00008109"/>
    </source>
</evidence>
<dbReference type="PRINTS" id="PR00119">
    <property type="entry name" value="CATATPASE"/>
</dbReference>
<feature type="binding site" evidence="12">
    <location>
        <position position="206"/>
    </location>
    <ligand>
        <name>ATP</name>
        <dbReference type="ChEBI" id="CHEBI:30616"/>
    </ligand>
</feature>
<organism evidence="16 17">
    <name type="scientific">Acanthosepion pharaonis</name>
    <name type="common">Pharaoh cuttlefish</name>
    <name type="synonym">Sepia pharaonis</name>
    <dbReference type="NCBI Taxonomy" id="158019"/>
    <lineage>
        <taxon>Eukaryota</taxon>
        <taxon>Metazoa</taxon>
        <taxon>Spiralia</taxon>
        <taxon>Lophotrochozoa</taxon>
        <taxon>Mollusca</taxon>
        <taxon>Cephalopoda</taxon>
        <taxon>Coleoidea</taxon>
        <taxon>Decapodiformes</taxon>
        <taxon>Sepiida</taxon>
        <taxon>Sepiina</taxon>
        <taxon>Sepiidae</taxon>
        <taxon>Acanthosepion</taxon>
    </lineage>
</organism>
<comment type="cofactor">
    <cofactor evidence="13">
        <name>Mg(2+)</name>
        <dbReference type="ChEBI" id="CHEBI:18420"/>
    </cofactor>
</comment>
<evidence type="ECO:0000259" key="15">
    <source>
        <dbReference type="Pfam" id="PF16212"/>
    </source>
</evidence>
<evidence type="ECO:0000256" key="14">
    <source>
        <dbReference type="RuleBase" id="RU362033"/>
    </source>
</evidence>
<dbReference type="GO" id="GO:0005524">
    <property type="term" value="F:ATP binding"/>
    <property type="evidence" value="ECO:0007669"/>
    <property type="project" value="UniProtKB-UniRule"/>
</dbReference>
<evidence type="ECO:0000313" key="16">
    <source>
        <dbReference type="EMBL" id="CAE1257835.1"/>
    </source>
</evidence>
<dbReference type="InterPro" id="IPR006539">
    <property type="entry name" value="P-type_ATPase_IV"/>
</dbReference>
<dbReference type="Proteomes" id="UP000597762">
    <property type="component" value="Unassembled WGS sequence"/>
</dbReference>
<reference evidence="16" key="1">
    <citation type="submission" date="2021-01" db="EMBL/GenBank/DDBJ databases">
        <authorList>
            <person name="Li R."/>
            <person name="Bekaert M."/>
        </authorList>
    </citation>
    <scope>NUCLEOTIDE SEQUENCE</scope>
    <source>
        <strain evidence="16">Farmed</strain>
    </source>
</reference>
<dbReference type="NCBIfam" id="TIGR01652">
    <property type="entry name" value="ATPase-Plipid"/>
    <property type="match status" value="1"/>
</dbReference>
<keyword evidence="10 14" id="KW-0472">Membrane</keyword>
<feature type="binding site" evidence="12">
    <location>
        <position position="230"/>
    </location>
    <ligand>
        <name>ATP</name>
        <dbReference type="ChEBI" id="CHEBI:30616"/>
    </ligand>
</feature>
<dbReference type="GO" id="GO:0000287">
    <property type="term" value="F:magnesium ion binding"/>
    <property type="evidence" value="ECO:0007669"/>
    <property type="project" value="UniProtKB-UniRule"/>
</dbReference>
<evidence type="ECO:0000256" key="4">
    <source>
        <dbReference type="ARBA" id="ARBA00022723"/>
    </source>
</evidence>
<feature type="transmembrane region" description="Helical" evidence="14">
    <location>
        <begin position="364"/>
        <end position="388"/>
    </location>
</feature>
<feature type="binding site" evidence="12">
    <location>
        <position position="34"/>
    </location>
    <ligand>
        <name>ATP</name>
        <dbReference type="ChEBI" id="CHEBI:30616"/>
    </ligand>
</feature>
<keyword evidence="9 14" id="KW-1133">Transmembrane helix</keyword>
<feature type="transmembrane region" description="Helical" evidence="14">
    <location>
        <begin position="280"/>
        <end position="301"/>
    </location>
</feature>
<evidence type="ECO:0000256" key="12">
    <source>
        <dbReference type="PIRSR" id="PIRSR606539-2"/>
    </source>
</evidence>
<comment type="subcellular location">
    <subcellularLocation>
        <location evidence="1 14">Membrane</location>
        <topology evidence="1 14">Multi-pass membrane protein</topology>
    </subcellularLocation>
</comment>
<evidence type="ECO:0000313" key="17">
    <source>
        <dbReference type="Proteomes" id="UP000597762"/>
    </source>
</evidence>
<evidence type="ECO:0000256" key="7">
    <source>
        <dbReference type="ARBA" id="ARBA00022842"/>
    </source>
</evidence>
<keyword evidence="17" id="KW-1185">Reference proteome</keyword>
<dbReference type="EC" id="7.6.2.1" evidence="14"/>
<evidence type="ECO:0000256" key="13">
    <source>
        <dbReference type="PIRSR" id="PIRSR606539-3"/>
    </source>
</evidence>
<evidence type="ECO:0000256" key="5">
    <source>
        <dbReference type="ARBA" id="ARBA00022741"/>
    </source>
</evidence>
<evidence type="ECO:0000256" key="3">
    <source>
        <dbReference type="ARBA" id="ARBA00022692"/>
    </source>
</evidence>
<feature type="binding site" evidence="12">
    <location>
        <position position="229"/>
    </location>
    <ligand>
        <name>ATP</name>
        <dbReference type="ChEBI" id="CHEBI:30616"/>
    </ligand>
</feature>
<dbReference type="InterPro" id="IPR036412">
    <property type="entry name" value="HAD-like_sf"/>
</dbReference>
<dbReference type="PANTHER" id="PTHR24092">
    <property type="entry name" value="PROBABLE PHOSPHOLIPID-TRANSPORTING ATPASE"/>
    <property type="match status" value="1"/>
</dbReference>
<dbReference type="InterPro" id="IPR023214">
    <property type="entry name" value="HAD_sf"/>
</dbReference>
<comment type="caution">
    <text evidence="16">The sequence shown here is derived from an EMBL/GenBank/DDBJ whole genome shotgun (WGS) entry which is preliminary data.</text>
</comment>
<feature type="domain" description="P-type ATPase C-terminal" evidence="15">
    <location>
        <begin position="252"/>
        <end position="497"/>
    </location>
</feature>
<keyword evidence="8 14" id="KW-1278">Translocase</keyword>
<keyword evidence="3 14" id="KW-0812">Transmembrane</keyword>
<gene>
    <name evidence="16" type="ORF">SPHA_30963</name>
</gene>
<protein>
    <recommendedName>
        <fullName evidence="14">Phospholipid-transporting ATPase</fullName>
        <ecNumber evidence="14">7.6.2.1</ecNumber>
    </recommendedName>
</protein>
<feature type="transmembrane region" description="Helical" evidence="14">
    <location>
        <begin position="426"/>
        <end position="446"/>
    </location>
</feature>
<comment type="catalytic activity">
    <reaction evidence="11 14">
        <text>ATP + H2O + phospholipidSide 1 = ADP + phosphate + phospholipidSide 2.</text>
        <dbReference type="EC" id="7.6.2.1"/>
    </reaction>
</comment>
<dbReference type="SUPFAM" id="SSF81665">
    <property type="entry name" value="Calcium ATPase, transmembrane domain M"/>
    <property type="match status" value="1"/>
</dbReference>
<dbReference type="GO" id="GO:0016887">
    <property type="term" value="F:ATP hydrolysis activity"/>
    <property type="evidence" value="ECO:0007669"/>
    <property type="project" value="InterPro"/>
</dbReference>
<dbReference type="Pfam" id="PF00702">
    <property type="entry name" value="Hydrolase"/>
    <property type="match status" value="1"/>
</dbReference>
<feature type="transmembrane region" description="Helical" evidence="14">
    <location>
        <begin position="394"/>
        <end position="414"/>
    </location>
</feature>
<dbReference type="GO" id="GO:0005886">
    <property type="term" value="C:plasma membrane"/>
    <property type="evidence" value="ECO:0007669"/>
    <property type="project" value="TreeGrafter"/>
</dbReference>
<dbReference type="InterPro" id="IPR032630">
    <property type="entry name" value="P_typ_ATPase_c"/>
</dbReference>
<comment type="similarity">
    <text evidence="2 14">Belongs to the cation transport ATPase (P-type) (TC 3.A.3) family. Type IV subfamily.</text>
</comment>
<keyword evidence="6 12" id="KW-0067">ATP-binding</keyword>
<evidence type="ECO:0000256" key="11">
    <source>
        <dbReference type="ARBA" id="ARBA00034036"/>
    </source>
</evidence>
<dbReference type="GO" id="GO:0045332">
    <property type="term" value="P:phospholipid translocation"/>
    <property type="evidence" value="ECO:0007669"/>
    <property type="project" value="TreeGrafter"/>
</dbReference>
<accession>A0A812C1X8</accession>
<feature type="binding site" evidence="13">
    <location>
        <position position="226"/>
    </location>
    <ligand>
        <name>Mg(2+)</name>
        <dbReference type="ChEBI" id="CHEBI:18420"/>
    </ligand>
</feature>
<evidence type="ECO:0000256" key="8">
    <source>
        <dbReference type="ARBA" id="ARBA00022967"/>
    </source>
</evidence>
<feature type="binding site" evidence="12">
    <location>
        <position position="116"/>
    </location>
    <ligand>
        <name>ATP</name>
        <dbReference type="ChEBI" id="CHEBI:30616"/>
    </ligand>
</feature>
<keyword evidence="4 13" id="KW-0479">Metal-binding</keyword>
<dbReference type="GO" id="GO:0140326">
    <property type="term" value="F:ATPase-coupled intramembrane lipid transporter activity"/>
    <property type="evidence" value="ECO:0007669"/>
    <property type="project" value="UniProtKB-EC"/>
</dbReference>
<dbReference type="NCBIfam" id="TIGR01494">
    <property type="entry name" value="ATPase_P-type"/>
    <property type="match status" value="1"/>
</dbReference>
<proteinExistence type="inferred from homology"/>
<dbReference type="AlphaFoldDB" id="A0A812C1X8"/>
<comment type="caution">
    <text evidence="14">Lacks conserved residue(s) required for the propagation of feature annotation.</text>
</comment>
<dbReference type="Pfam" id="PF16212">
    <property type="entry name" value="PhoLip_ATPase_C"/>
    <property type="match status" value="1"/>
</dbReference>
<dbReference type="FunFam" id="3.40.50.1000:FF:000130">
    <property type="entry name" value="Phospholipid-transporting ATPase"/>
    <property type="match status" value="1"/>
</dbReference>
<dbReference type="InterPro" id="IPR023298">
    <property type="entry name" value="ATPase_P-typ_TM_dom_sf"/>
</dbReference>